<dbReference type="GeneID" id="58786964"/>
<dbReference type="KEGG" id="shc:Shell_0102"/>
<feature type="transmembrane region" description="Helical" evidence="1">
    <location>
        <begin position="6"/>
        <end position="25"/>
    </location>
</feature>
<evidence type="ECO:0000256" key="1">
    <source>
        <dbReference type="SAM" id="Phobius"/>
    </source>
</evidence>
<keyword evidence="1" id="KW-0472">Membrane</keyword>
<sequence>MGFEEIISLPIIFGWLAITFGYGYIATRRRVEWKAFEWFVVGEGLD</sequence>
<dbReference type="RefSeq" id="WP_013142447.1">
    <property type="nucleotide sequence ID" value="NC_014205.1"/>
</dbReference>
<dbReference type="STRING" id="591019.Shell_0102"/>
<dbReference type="EMBL" id="CP002051">
    <property type="protein sequence ID" value="ADI31249.1"/>
    <property type="molecule type" value="Genomic_DNA"/>
</dbReference>
<organism evidence="2 3">
    <name type="scientific">Staphylothermus hellenicus (strain DSM 12710 / JCM 10830 / BK20S6-10-b1 / P8)</name>
    <dbReference type="NCBI Taxonomy" id="591019"/>
    <lineage>
        <taxon>Archaea</taxon>
        <taxon>Thermoproteota</taxon>
        <taxon>Thermoprotei</taxon>
        <taxon>Desulfurococcales</taxon>
        <taxon>Desulfurococcaceae</taxon>
        <taxon>Staphylothermus</taxon>
    </lineage>
</organism>
<gene>
    <name evidence="2" type="ordered locus">Shell_0102</name>
</gene>
<reference evidence="2 3" key="2">
    <citation type="journal article" date="2011" name="Stand. Genomic Sci.">
        <title>Complete genome sequence of Staphylothermus hellenicus P8.</title>
        <authorList>
            <person name="Anderson I."/>
            <person name="Wirth R."/>
            <person name="Lucas S."/>
            <person name="Copeland A."/>
            <person name="Lapidus A."/>
            <person name="Cheng J.F."/>
            <person name="Goodwin L."/>
            <person name="Pitluck S."/>
            <person name="Davenport K."/>
            <person name="Detter J.C."/>
            <person name="Han C."/>
            <person name="Tapia R."/>
            <person name="Land M."/>
            <person name="Hauser L."/>
            <person name="Pati A."/>
            <person name="Mikhailova N."/>
            <person name="Woyke T."/>
            <person name="Klenk H.P."/>
            <person name="Kyrpides N."/>
            <person name="Ivanova N."/>
        </authorList>
    </citation>
    <scope>NUCLEOTIDE SEQUENCE [LARGE SCALE GENOMIC DNA]</scope>
    <source>
        <strain evidence="3">DSM 12710 / JCM 10830 / BK20S6-10-b1 / P8</strain>
    </source>
</reference>
<dbReference type="AlphaFoldDB" id="D7DAQ2"/>
<reference evidence="3" key="1">
    <citation type="submission" date="2010-05" db="EMBL/GenBank/DDBJ databases">
        <title>Complete sequence of Staphylothermus hellenicus DSM 12710.</title>
        <authorList>
            <consortium name="US DOE Joint Genome Institute"/>
            <person name="Lucas S."/>
            <person name="Copeland A."/>
            <person name="Lapidus A."/>
            <person name="Cheng J.-F."/>
            <person name="Bruce D."/>
            <person name="Goodwin L."/>
            <person name="Pitluck S."/>
            <person name="Davenport K."/>
            <person name="Detter J.C."/>
            <person name="Han C."/>
            <person name="Tapia R."/>
            <person name="Larimer F."/>
            <person name="Land M."/>
            <person name="Hauser L."/>
            <person name="Kyrpides N."/>
            <person name="Mikhailova N."/>
            <person name="Anderson I.J."/>
            <person name="Woyke T."/>
        </authorList>
    </citation>
    <scope>NUCLEOTIDE SEQUENCE [LARGE SCALE GENOMIC DNA]</scope>
    <source>
        <strain evidence="3">DSM 12710 / JCM 10830 / BK20S6-10-b1 / P8</strain>
    </source>
</reference>
<accession>D7DAQ2</accession>
<protein>
    <submittedName>
        <fullName evidence="2">Uncharacterized protein</fullName>
    </submittedName>
</protein>
<name>D7DAQ2_STAHD</name>
<dbReference type="OrthoDB" id="7897at114380"/>
<evidence type="ECO:0000313" key="3">
    <source>
        <dbReference type="Proteomes" id="UP000002573"/>
    </source>
</evidence>
<keyword evidence="1" id="KW-1133">Transmembrane helix</keyword>
<evidence type="ECO:0000313" key="2">
    <source>
        <dbReference type="EMBL" id="ADI31249.1"/>
    </source>
</evidence>
<dbReference type="Proteomes" id="UP000002573">
    <property type="component" value="Chromosome"/>
</dbReference>
<proteinExistence type="predicted"/>
<keyword evidence="1" id="KW-0812">Transmembrane</keyword>
<dbReference type="HOGENOM" id="CLU_3178737_0_0_2"/>
<keyword evidence="3" id="KW-1185">Reference proteome</keyword>